<comment type="caution">
    <text evidence="1">The sequence shown here is derived from an EMBL/GenBank/DDBJ whole genome shotgun (WGS) entry which is preliminary data.</text>
</comment>
<dbReference type="AlphaFoldDB" id="A0A4Q7AL28"/>
<proteinExistence type="predicted"/>
<sequence length="120" mass="13624">MKTNKQLALAVNRNLKSKEVKIGRWAIFDGEQQVAPDCYSPQTAWSNAVIAICCPFPVGSKVLDKDSGAIYEIMPSTFGYPHFYKNEKDRVEGSVLRLFRYSDSMRFEAVRDANDINPTR</sequence>
<gene>
    <name evidence="1" type="ORF">EXE25_18875</name>
</gene>
<evidence type="ECO:0000313" key="1">
    <source>
        <dbReference type="EMBL" id="RZG63662.1"/>
    </source>
</evidence>
<name>A0A4Q7AL28_9GAMM</name>
<reference evidence="1 2" key="1">
    <citation type="submission" date="2019-02" db="EMBL/GenBank/DDBJ databases">
        <title>The Batch Genome Submission of Acinetobacter spp. strains.</title>
        <authorList>
            <person name="Qin J."/>
            <person name="Hu Y."/>
            <person name="Ye H."/>
            <person name="Wei L."/>
            <person name="Feng Y."/>
            <person name="Zong Z."/>
        </authorList>
    </citation>
    <scope>NUCLEOTIDE SEQUENCE [LARGE SCALE GENOMIC DNA]</scope>
    <source>
        <strain evidence="1 2">WCHABo060081</strain>
    </source>
</reference>
<organism evidence="1 2">
    <name type="scientific">Acinetobacter bouvetii</name>
    <dbReference type="NCBI Taxonomy" id="202951"/>
    <lineage>
        <taxon>Bacteria</taxon>
        <taxon>Pseudomonadati</taxon>
        <taxon>Pseudomonadota</taxon>
        <taxon>Gammaproteobacteria</taxon>
        <taxon>Moraxellales</taxon>
        <taxon>Moraxellaceae</taxon>
        <taxon>Acinetobacter</taxon>
    </lineage>
</organism>
<accession>A0A4Q7AL28</accession>
<evidence type="ECO:0000313" key="2">
    <source>
        <dbReference type="Proteomes" id="UP000293483"/>
    </source>
</evidence>
<protein>
    <submittedName>
        <fullName evidence="1">Uncharacterized protein</fullName>
    </submittedName>
</protein>
<dbReference type="Proteomes" id="UP000293483">
    <property type="component" value="Unassembled WGS sequence"/>
</dbReference>
<dbReference type="EMBL" id="SGSU01000042">
    <property type="protein sequence ID" value="RZG63662.1"/>
    <property type="molecule type" value="Genomic_DNA"/>
</dbReference>
<dbReference type="RefSeq" id="WP_130148920.1">
    <property type="nucleotide sequence ID" value="NZ_SGSU01000042.1"/>
</dbReference>